<evidence type="ECO:0000313" key="1">
    <source>
        <dbReference type="Ensembl" id="ENSCINP00000031192.1"/>
    </source>
</evidence>
<reference evidence="1" key="3">
    <citation type="submission" date="2025-08" db="UniProtKB">
        <authorList>
            <consortium name="Ensembl"/>
        </authorList>
    </citation>
    <scope>IDENTIFICATION</scope>
</reference>
<dbReference type="Ensembl" id="ENSCINT00000033612.1">
    <property type="protein sequence ID" value="ENSCINP00000031192.1"/>
    <property type="gene ID" value="ENSCING00000018502.1"/>
</dbReference>
<dbReference type="InParanoid" id="H2XNF9"/>
<dbReference type="Proteomes" id="UP000008144">
    <property type="component" value="Chromosome 5"/>
</dbReference>
<keyword evidence="2" id="KW-1185">Reference proteome</keyword>
<dbReference type="EMBL" id="EAAA01002237">
    <property type="status" value="NOT_ANNOTATED_CDS"/>
    <property type="molecule type" value="Genomic_DNA"/>
</dbReference>
<sequence>MCRTMGVPYMVAYRGCRTIGAENKNDTAKIKSAWAARGVQFKR</sequence>
<reference evidence="2" key="1">
    <citation type="journal article" date="2002" name="Science">
        <title>The draft genome of Ciona intestinalis: insights into chordate and vertebrate origins.</title>
        <authorList>
            <person name="Dehal P."/>
            <person name="Satou Y."/>
            <person name="Campbell R.K."/>
            <person name="Chapman J."/>
            <person name="Degnan B."/>
            <person name="De Tomaso A."/>
            <person name="Davidson B."/>
            <person name="Di Gregorio A."/>
            <person name="Gelpke M."/>
            <person name="Goodstein D.M."/>
            <person name="Harafuji N."/>
            <person name="Hastings K.E."/>
            <person name="Ho I."/>
            <person name="Hotta K."/>
            <person name="Huang W."/>
            <person name="Kawashima T."/>
            <person name="Lemaire P."/>
            <person name="Martinez D."/>
            <person name="Meinertzhagen I.A."/>
            <person name="Necula S."/>
            <person name="Nonaka M."/>
            <person name="Putnam N."/>
            <person name="Rash S."/>
            <person name="Saiga H."/>
            <person name="Satake M."/>
            <person name="Terry A."/>
            <person name="Yamada L."/>
            <person name="Wang H.G."/>
            <person name="Awazu S."/>
            <person name="Azumi K."/>
            <person name="Boore J."/>
            <person name="Branno M."/>
            <person name="Chin-Bow S."/>
            <person name="DeSantis R."/>
            <person name="Doyle S."/>
            <person name="Francino P."/>
            <person name="Keys D.N."/>
            <person name="Haga S."/>
            <person name="Hayashi H."/>
            <person name="Hino K."/>
            <person name="Imai K.S."/>
            <person name="Inaba K."/>
            <person name="Kano S."/>
            <person name="Kobayashi K."/>
            <person name="Kobayashi M."/>
            <person name="Lee B.I."/>
            <person name="Makabe K.W."/>
            <person name="Manohar C."/>
            <person name="Matassi G."/>
            <person name="Medina M."/>
            <person name="Mochizuki Y."/>
            <person name="Mount S."/>
            <person name="Morishita T."/>
            <person name="Miura S."/>
            <person name="Nakayama A."/>
            <person name="Nishizaka S."/>
            <person name="Nomoto H."/>
            <person name="Ohta F."/>
            <person name="Oishi K."/>
            <person name="Rigoutsos I."/>
            <person name="Sano M."/>
            <person name="Sasaki A."/>
            <person name="Sasakura Y."/>
            <person name="Shoguchi E."/>
            <person name="Shin-i T."/>
            <person name="Spagnuolo A."/>
            <person name="Stainier D."/>
            <person name="Suzuki M.M."/>
            <person name="Tassy O."/>
            <person name="Takatori N."/>
            <person name="Tokuoka M."/>
            <person name="Yagi K."/>
            <person name="Yoshizaki F."/>
            <person name="Wada S."/>
            <person name="Zhang C."/>
            <person name="Hyatt P.D."/>
            <person name="Larimer F."/>
            <person name="Detter C."/>
            <person name="Doggett N."/>
            <person name="Glavina T."/>
            <person name="Hawkins T."/>
            <person name="Richardson P."/>
            <person name="Lucas S."/>
            <person name="Kohara Y."/>
            <person name="Levine M."/>
            <person name="Satoh N."/>
            <person name="Rokhsar D.S."/>
        </authorList>
    </citation>
    <scope>NUCLEOTIDE SEQUENCE [LARGE SCALE GENOMIC DNA]</scope>
</reference>
<protein>
    <submittedName>
        <fullName evidence="1">Uncharacterized protein</fullName>
    </submittedName>
</protein>
<dbReference type="HOGENOM" id="CLU_3241855_0_0_1"/>
<evidence type="ECO:0000313" key="2">
    <source>
        <dbReference type="Proteomes" id="UP000008144"/>
    </source>
</evidence>
<reference evidence="1" key="2">
    <citation type="journal article" date="2008" name="Genome Biol.">
        <title>Improved genome assembly and evidence-based global gene model set for the chordate Ciona intestinalis: new insight into intron and operon populations.</title>
        <authorList>
            <person name="Satou Y."/>
            <person name="Mineta K."/>
            <person name="Ogasawara M."/>
            <person name="Sasakura Y."/>
            <person name="Shoguchi E."/>
            <person name="Ueno K."/>
            <person name="Yamada L."/>
            <person name="Matsumoto J."/>
            <person name="Wasserscheid J."/>
            <person name="Dewar K."/>
            <person name="Wiley G.B."/>
            <person name="Macmil S.L."/>
            <person name="Roe B.A."/>
            <person name="Zeller R.W."/>
            <person name="Hastings K.E."/>
            <person name="Lemaire P."/>
            <person name="Lindquist E."/>
            <person name="Endo T."/>
            <person name="Hotta K."/>
            <person name="Inaba K."/>
        </authorList>
    </citation>
    <scope>NUCLEOTIDE SEQUENCE [LARGE SCALE GENOMIC DNA]</scope>
    <source>
        <strain evidence="1">wild type</strain>
    </source>
</reference>
<reference evidence="1" key="4">
    <citation type="submission" date="2025-09" db="UniProtKB">
        <authorList>
            <consortium name="Ensembl"/>
        </authorList>
    </citation>
    <scope>IDENTIFICATION</scope>
</reference>
<dbReference type="AlphaFoldDB" id="H2XNF9"/>
<proteinExistence type="predicted"/>
<accession>H2XNF9</accession>
<name>H2XNF9_CIOIN</name>
<organism evidence="1 2">
    <name type="scientific">Ciona intestinalis</name>
    <name type="common">Transparent sea squirt</name>
    <name type="synonym">Ascidia intestinalis</name>
    <dbReference type="NCBI Taxonomy" id="7719"/>
    <lineage>
        <taxon>Eukaryota</taxon>
        <taxon>Metazoa</taxon>
        <taxon>Chordata</taxon>
        <taxon>Tunicata</taxon>
        <taxon>Ascidiacea</taxon>
        <taxon>Phlebobranchia</taxon>
        <taxon>Cionidae</taxon>
        <taxon>Ciona</taxon>
    </lineage>
</organism>